<dbReference type="Proteomes" id="UP000703269">
    <property type="component" value="Unassembled WGS sequence"/>
</dbReference>
<comment type="caution">
    <text evidence="2">The sequence shown here is derived from an EMBL/GenBank/DDBJ whole genome shotgun (WGS) entry which is preliminary data.</text>
</comment>
<dbReference type="EMBL" id="BPQB01000066">
    <property type="protein sequence ID" value="GJE96985.1"/>
    <property type="molecule type" value="Genomic_DNA"/>
</dbReference>
<evidence type="ECO:0000313" key="3">
    <source>
        <dbReference type="Proteomes" id="UP000703269"/>
    </source>
</evidence>
<organism evidence="2 3">
    <name type="scientific">Phanerochaete sordida</name>
    <dbReference type="NCBI Taxonomy" id="48140"/>
    <lineage>
        <taxon>Eukaryota</taxon>
        <taxon>Fungi</taxon>
        <taxon>Dikarya</taxon>
        <taxon>Basidiomycota</taxon>
        <taxon>Agaricomycotina</taxon>
        <taxon>Agaricomycetes</taxon>
        <taxon>Polyporales</taxon>
        <taxon>Phanerochaetaceae</taxon>
        <taxon>Phanerochaete</taxon>
    </lineage>
</organism>
<protein>
    <submittedName>
        <fullName evidence="2">Uncharacterized protein</fullName>
    </submittedName>
</protein>
<evidence type="ECO:0000256" key="1">
    <source>
        <dbReference type="SAM" id="MobiDB-lite"/>
    </source>
</evidence>
<proteinExistence type="predicted"/>
<sequence length="311" mass="32529">MAPPAAREVGAGNLPPELWRPIASCIVAAEFSTQCAVGARGARTRGGGGAREDSGLGDADREPPRSDVQSLLCLLFKARHTILASLAQVFGVAHCADGVGRLRASAPAQLDRLLSLWNWETTSHQEMLDTASALHAQSPALGAYSQLVCAARHAADDFAAIADLRVVAMTASEEILLHGSRAPPPALCEQFFSRVYHAIAFVQQLAEAMHAVYLIASHVLVGRLLERDVAALRRALLTMSSVFHARDSSAAHLSVQLLSERALVDAAVLGALVADPPQTAVGGPVDPPLAAAVACTATVVRALLEARRGGA</sequence>
<evidence type="ECO:0000313" key="2">
    <source>
        <dbReference type="EMBL" id="GJE96985.1"/>
    </source>
</evidence>
<gene>
    <name evidence="2" type="ORF">PsYK624_131950</name>
</gene>
<feature type="region of interest" description="Disordered" evidence="1">
    <location>
        <begin position="40"/>
        <end position="65"/>
    </location>
</feature>
<name>A0A9P3LJ39_9APHY</name>
<dbReference type="AlphaFoldDB" id="A0A9P3LJ39"/>
<keyword evidence="3" id="KW-1185">Reference proteome</keyword>
<accession>A0A9P3LJ39</accession>
<reference evidence="2 3" key="1">
    <citation type="submission" date="2021-08" db="EMBL/GenBank/DDBJ databases">
        <title>Draft Genome Sequence of Phanerochaete sordida strain YK-624.</title>
        <authorList>
            <person name="Mori T."/>
            <person name="Dohra H."/>
            <person name="Suzuki T."/>
            <person name="Kawagishi H."/>
            <person name="Hirai H."/>
        </authorList>
    </citation>
    <scope>NUCLEOTIDE SEQUENCE [LARGE SCALE GENOMIC DNA]</scope>
    <source>
        <strain evidence="2 3">YK-624</strain>
    </source>
</reference>
<feature type="compositionally biased region" description="Basic and acidic residues" evidence="1">
    <location>
        <begin position="50"/>
        <end position="65"/>
    </location>
</feature>